<sequence length="288" mass="31251">MAVDKKRPGDPDSNHTLPWSIYRACERDANSCDDWEAAVPVIGQACPPPPSPRHPDRSYGALLHRLATQEPCVPVRRRQPPPHRDSGRRNKKLASSLHVPQADASDNVSPPSRLSPANYPRLHSHSVLTTRVRVVPVPKFRARAISMLDRPPSWSPSTRHRASAGVDSDVAQPPEASGAAARPQRSDGMSLLRLREPYCDGVCVSLNSLLRGAKSSTTAGVVGVSPAEEGADLSVPRSHTLLTRAYAMAWACRESSSWARTMTDVGLGTTSLKTTYRTTLLTSSLNHP</sequence>
<dbReference type="Proteomes" id="UP000815677">
    <property type="component" value="Unassembled WGS sequence"/>
</dbReference>
<gene>
    <name evidence="2" type="ORF">MCHLO_06893</name>
</gene>
<evidence type="ECO:0000313" key="3">
    <source>
        <dbReference type="Proteomes" id="UP000815677"/>
    </source>
</evidence>
<dbReference type="EMBL" id="DF845674">
    <property type="protein sequence ID" value="GAT49588.1"/>
    <property type="molecule type" value="Genomic_DNA"/>
</dbReference>
<feature type="region of interest" description="Disordered" evidence="1">
    <location>
        <begin position="71"/>
        <end position="121"/>
    </location>
</feature>
<organism evidence="2 3">
    <name type="scientific">Mycena chlorophos</name>
    <name type="common">Agaric fungus</name>
    <name type="synonym">Agaricus chlorophos</name>
    <dbReference type="NCBI Taxonomy" id="658473"/>
    <lineage>
        <taxon>Eukaryota</taxon>
        <taxon>Fungi</taxon>
        <taxon>Dikarya</taxon>
        <taxon>Basidiomycota</taxon>
        <taxon>Agaricomycotina</taxon>
        <taxon>Agaricomycetes</taxon>
        <taxon>Agaricomycetidae</taxon>
        <taxon>Agaricales</taxon>
        <taxon>Marasmiineae</taxon>
        <taxon>Mycenaceae</taxon>
        <taxon>Mycena</taxon>
    </lineage>
</organism>
<keyword evidence="3" id="KW-1185">Reference proteome</keyword>
<evidence type="ECO:0000313" key="2">
    <source>
        <dbReference type="EMBL" id="GAT49588.1"/>
    </source>
</evidence>
<accession>A0ABQ0LEQ0</accession>
<protein>
    <submittedName>
        <fullName evidence="2">Uncharacterized protein</fullName>
    </submittedName>
</protein>
<proteinExistence type="predicted"/>
<evidence type="ECO:0000256" key="1">
    <source>
        <dbReference type="SAM" id="MobiDB-lite"/>
    </source>
</evidence>
<name>A0ABQ0LEQ0_MYCCL</name>
<reference evidence="2" key="1">
    <citation type="submission" date="2014-09" db="EMBL/GenBank/DDBJ databases">
        <title>Genome sequence of the luminous mushroom Mycena chlorophos for searching fungal bioluminescence genes.</title>
        <authorList>
            <person name="Tanaka Y."/>
            <person name="Kasuga D."/>
            <person name="Oba Y."/>
            <person name="Hase S."/>
            <person name="Sato K."/>
            <person name="Oba Y."/>
            <person name="Sakakibara Y."/>
        </authorList>
    </citation>
    <scope>NUCLEOTIDE SEQUENCE</scope>
</reference>
<feature type="region of interest" description="Disordered" evidence="1">
    <location>
        <begin position="149"/>
        <end position="187"/>
    </location>
</feature>